<dbReference type="PANTHER" id="PTHR35400">
    <property type="entry name" value="SLR1083 PROTEIN"/>
    <property type="match status" value="1"/>
</dbReference>
<dbReference type="RefSeq" id="WP_145266125.1">
    <property type="nucleotide sequence ID" value="NZ_CP036316.1"/>
</dbReference>
<gene>
    <name evidence="2" type="ORF">V22_40250</name>
</gene>
<evidence type="ECO:0000313" key="3">
    <source>
        <dbReference type="Proteomes" id="UP000319976"/>
    </source>
</evidence>
<dbReference type="KEGG" id="chya:V22_40250"/>
<evidence type="ECO:0000313" key="2">
    <source>
        <dbReference type="EMBL" id="QDT66754.1"/>
    </source>
</evidence>
<reference evidence="2 3" key="1">
    <citation type="submission" date="2019-02" db="EMBL/GenBank/DDBJ databases">
        <title>Deep-cultivation of Planctomycetes and their phenomic and genomic characterization uncovers novel biology.</title>
        <authorList>
            <person name="Wiegand S."/>
            <person name="Jogler M."/>
            <person name="Boedeker C."/>
            <person name="Pinto D."/>
            <person name="Vollmers J."/>
            <person name="Rivas-Marin E."/>
            <person name="Kohn T."/>
            <person name="Peeters S.H."/>
            <person name="Heuer A."/>
            <person name="Rast P."/>
            <person name="Oberbeckmann S."/>
            <person name="Bunk B."/>
            <person name="Jeske O."/>
            <person name="Meyerdierks A."/>
            <person name="Storesund J.E."/>
            <person name="Kallscheuer N."/>
            <person name="Luecker S."/>
            <person name="Lage O.M."/>
            <person name="Pohl T."/>
            <person name="Merkel B.J."/>
            <person name="Hornburger P."/>
            <person name="Mueller R.-W."/>
            <person name="Bruemmer F."/>
            <person name="Labrenz M."/>
            <person name="Spormann A.M."/>
            <person name="Op den Camp H."/>
            <person name="Overmann J."/>
            <person name="Amann R."/>
            <person name="Jetten M.S.M."/>
            <person name="Mascher T."/>
            <person name="Medema M.H."/>
            <person name="Devos D.P."/>
            <person name="Kaster A.-K."/>
            <person name="Ovreas L."/>
            <person name="Rohde M."/>
            <person name="Galperin M.Y."/>
            <person name="Jogler C."/>
        </authorList>
    </citation>
    <scope>NUCLEOTIDE SEQUENCE [LARGE SCALE GENOMIC DNA]</scope>
    <source>
        <strain evidence="2 3">V22</strain>
    </source>
</reference>
<dbReference type="AlphaFoldDB" id="A0A517TEF9"/>
<dbReference type="InterPro" id="IPR011335">
    <property type="entry name" value="Restrct_endonuc-II-like"/>
</dbReference>
<feature type="domain" description="Putative restriction endonuclease" evidence="1">
    <location>
        <begin position="26"/>
        <end position="177"/>
    </location>
</feature>
<dbReference type="CDD" id="cd06260">
    <property type="entry name" value="DUF820-like"/>
    <property type="match status" value="1"/>
</dbReference>
<evidence type="ECO:0000259" key="1">
    <source>
        <dbReference type="Pfam" id="PF05685"/>
    </source>
</evidence>
<organism evidence="2 3">
    <name type="scientific">Calycomorphotria hydatis</name>
    <dbReference type="NCBI Taxonomy" id="2528027"/>
    <lineage>
        <taxon>Bacteria</taxon>
        <taxon>Pseudomonadati</taxon>
        <taxon>Planctomycetota</taxon>
        <taxon>Planctomycetia</taxon>
        <taxon>Planctomycetales</taxon>
        <taxon>Planctomycetaceae</taxon>
        <taxon>Calycomorphotria</taxon>
    </lineage>
</organism>
<dbReference type="InterPro" id="IPR008538">
    <property type="entry name" value="Uma2"/>
</dbReference>
<name>A0A517TEF9_9PLAN</name>
<dbReference type="EMBL" id="CP036316">
    <property type="protein sequence ID" value="QDT66754.1"/>
    <property type="molecule type" value="Genomic_DNA"/>
</dbReference>
<proteinExistence type="predicted"/>
<protein>
    <recommendedName>
        <fullName evidence="1">Putative restriction endonuclease domain-containing protein</fullName>
    </recommendedName>
</protein>
<dbReference type="InterPro" id="IPR012296">
    <property type="entry name" value="Nuclease_put_TT1808"/>
</dbReference>
<keyword evidence="3" id="KW-1185">Reference proteome</keyword>
<dbReference type="OrthoDB" id="269716at2"/>
<accession>A0A517TEF9</accession>
<dbReference type="SUPFAM" id="SSF52980">
    <property type="entry name" value="Restriction endonuclease-like"/>
    <property type="match status" value="1"/>
</dbReference>
<dbReference type="Gene3D" id="3.90.1570.10">
    <property type="entry name" value="tt1808, chain A"/>
    <property type="match status" value="1"/>
</dbReference>
<dbReference type="Pfam" id="PF05685">
    <property type="entry name" value="Uma2"/>
    <property type="match status" value="1"/>
</dbReference>
<sequence>MNLDNVSPLLAGAMADLKSGDHLTREEFHSRYEQTPEGFHAELIKGIVYVQSPVSATHGEPHSMVSGWLFNYVAKTPGIRSYSDSTVFLDPISEPQPDVCLCVEGGNSRLVERINEKGQKRIYIEGPPELVVEVAVSSADIDLYEKKEDYERAGVLEYVLMVLDDSKVHWWHRDASTGKFGDIDADGEGVFRSREHDGLWLNTKALLAGDVAGVITTLEQGLEQRNKS</sequence>
<dbReference type="Proteomes" id="UP000319976">
    <property type="component" value="Chromosome"/>
</dbReference>
<dbReference type="PANTHER" id="PTHR35400:SF3">
    <property type="entry name" value="SLL1072 PROTEIN"/>
    <property type="match status" value="1"/>
</dbReference>